<evidence type="ECO:0000256" key="9">
    <source>
        <dbReference type="RuleBase" id="RU000461"/>
    </source>
</evidence>
<dbReference type="AlphaFoldDB" id="A0AAW1CLA8"/>
<sequence length="568" mass="65096">MIPERYHCIKQIIRLLLYNNDIIIETYTYMLVCSRISMLYSWTSTDLLPLAILFIVLLLSEIRNSWWRKFTKFSGVRVERSGNQGGADIVRNREEVAPGPLALPIIGTRWIYYYRYKLSKVHEAYADLFRRYGGIVREEAFWNIPVINIVSRDDIEKVLRHSSKYPVRPPTEVTVHYRSSRPDRYTNLGLINEQGETWHRLRTLLTPELTSSKTMHRFLPELILVADDFSRLVMNSRDSSNGLVRDFDQLACRIGLESTCTLILGKRLGFLEMEVSPLAGRLADAVKDQFCASRDTFFGLPFWKIFPTPAYKKFMASEDAIYDIISEMVDSAKKQEEDTCHMDDGMQTVFMAILRAPGLDIRDKKAGIIDFIAAGIKTLGNTLVFLLYLMAKNRDCQQRLFDEISTLAPNGAALDSSTLRNAHYLKACIMEAFRILPTAPCVARILETDMQLSGYHLKPGSVILCHTWLACLDDGNFSEAKEFRPERWLANDGSCSTGHLHPFLVVPFGVGRRMCPGKRFVELELQVVLALMVRQFEIDYDGELELEFEFLLAPKSPVNFTFKERISI</sequence>
<dbReference type="Proteomes" id="UP001461498">
    <property type="component" value="Unassembled WGS sequence"/>
</dbReference>
<evidence type="ECO:0000256" key="5">
    <source>
        <dbReference type="ARBA" id="ARBA00023002"/>
    </source>
</evidence>
<dbReference type="Pfam" id="PF00067">
    <property type="entry name" value="p450"/>
    <property type="match status" value="1"/>
</dbReference>
<evidence type="ECO:0000256" key="7">
    <source>
        <dbReference type="ARBA" id="ARBA00023033"/>
    </source>
</evidence>
<dbReference type="PANTHER" id="PTHR24279">
    <property type="entry name" value="CYTOCHROME P450"/>
    <property type="match status" value="1"/>
</dbReference>
<dbReference type="GO" id="GO:0004497">
    <property type="term" value="F:monooxygenase activity"/>
    <property type="evidence" value="ECO:0007669"/>
    <property type="project" value="UniProtKB-KW"/>
</dbReference>
<evidence type="ECO:0008006" key="13">
    <source>
        <dbReference type="Google" id="ProtNLM"/>
    </source>
</evidence>
<dbReference type="InterPro" id="IPR036396">
    <property type="entry name" value="Cyt_P450_sf"/>
</dbReference>
<evidence type="ECO:0000256" key="6">
    <source>
        <dbReference type="ARBA" id="ARBA00023004"/>
    </source>
</evidence>
<gene>
    <name evidence="11" type="ORF">O3M35_002964</name>
</gene>
<evidence type="ECO:0000313" key="11">
    <source>
        <dbReference type="EMBL" id="KAK9498299.1"/>
    </source>
</evidence>
<keyword evidence="7 9" id="KW-0503">Monooxygenase</keyword>
<dbReference type="SUPFAM" id="SSF48264">
    <property type="entry name" value="Cytochrome P450"/>
    <property type="match status" value="1"/>
</dbReference>
<evidence type="ECO:0000256" key="1">
    <source>
        <dbReference type="ARBA" id="ARBA00001971"/>
    </source>
</evidence>
<dbReference type="InterPro" id="IPR017972">
    <property type="entry name" value="Cyt_P450_CS"/>
</dbReference>
<feature type="binding site" description="axial binding residue" evidence="8">
    <location>
        <position position="515"/>
    </location>
    <ligand>
        <name>heme</name>
        <dbReference type="ChEBI" id="CHEBI:30413"/>
    </ligand>
    <ligandPart>
        <name>Fe</name>
        <dbReference type="ChEBI" id="CHEBI:18248"/>
    </ligandPart>
</feature>
<dbReference type="PRINTS" id="PR00385">
    <property type="entry name" value="P450"/>
</dbReference>
<evidence type="ECO:0000256" key="2">
    <source>
        <dbReference type="ARBA" id="ARBA00010617"/>
    </source>
</evidence>
<feature type="transmembrane region" description="Helical" evidence="10">
    <location>
        <begin position="39"/>
        <end position="59"/>
    </location>
</feature>
<keyword evidence="5 9" id="KW-0560">Oxidoreductase</keyword>
<proteinExistence type="inferred from homology"/>
<dbReference type="InterPro" id="IPR001128">
    <property type="entry name" value="Cyt_P450"/>
</dbReference>
<comment type="caution">
    <text evidence="11">The sequence shown here is derived from an EMBL/GenBank/DDBJ whole genome shotgun (WGS) entry which is preliminary data.</text>
</comment>
<name>A0AAW1CLA8_9HEMI</name>
<dbReference type="CDD" id="cd11054">
    <property type="entry name" value="CYP24A1-like"/>
    <property type="match status" value="1"/>
</dbReference>
<keyword evidence="12" id="KW-1185">Reference proteome</keyword>
<dbReference type="InterPro" id="IPR050479">
    <property type="entry name" value="CYP11_CYP27_families"/>
</dbReference>
<dbReference type="Gene3D" id="1.10.630.10">
    <property type="entry name" value="Cytochrome P450"/>
    <property type="match status" value="1"/>
</dbReference>
<dbReference type="PRINTS" id="PR00463">
    <property type="entry name" value="EP450I"/>
</dbReference>
<keyword evidence="10" id="KW-0812">Transmembrane</keyword>
<organism evidence="11 12">
    <name type="scientific">Rhynocoris fuscipes</name>
    <dbReference type="NCBI Taxonomy" id="488301"/>
    <lineage>
        <taxon>Eukaryota</taxon>
        <taxon>Metazoa</taxon>
        <taxon>Ecdysozoa</taxon>
        <taxon>Arthropoda</taxon>
        <taxon>Hexapoda</taxon>
        <taxon>Insecta</taxon>
        <taxon>Pterygota</taxon>
        <taxon>Neoptera</taxon>
        <taxon>Paraneoptera</taxon>
        <taxon>Hemiptera</taxon>
        <taxon>Heteroptera</taxon>
        <taxon>Panheteroptera</taxon>
        <taxon>Cimicomorpha</taxon>
        <taxon>Reduviidae</taxon>
        <taxon>Harpactorinae</taxon>
        <taxon>Harpactorini</taxon>
        <taxon>Rhynocoris</taxon>
    </lineage>
</organism>
<comment type="cofactor">
    <cofactor evidence="1 8">
        <name>heme</name>
        <dbReference type="ChEBI" id="CHEBI:30413"/>
    </cofactor>
</comment>
<evidence type="ECO:0000256" key="10">
    <source>
        <dbReference type="SAM" id="Phobius"/>
    </source>
</evidence>
<protein>
    <recommendedName>
        <fullName evidence="13">Ecdysone 20-monooxygenase</fullName>
    </recommendedName>
</protein>
<comment type="similarity">
    <text evidence="2 9">Belongs to the cytochrome P450 family.</text>
</comment>
<evidence type="ECO:0000256" key="3">
    <source>
        <dbReference type="ARBA" id="ARBA00022617"/>
    </source>
</evidence>
<feature type="transmembrane region" description="Helical" evidence="10">
    <location>
        <begin position="371"/>
        <end position="391"/>
    </location>
</feature>
<dbReference type="GO" id="GO:0005506">
    <property type="term" value="F:iron ion binding"/>
    <property type="evidence" value="ECO:0007669"/>
    <property type="project" value="InterPro"/>
</dbReference>
<evidence type="ECO:0000256" key="4">
    <source>
        <dbReference type="ARBA" id="ARBA00022723"/>
    </source>
</evidence>
<dbReference type="PANTHER" id="PTHR24279:SF120">
    <property type="entry name" value="CYTOCHROME P450"/>
    <property type="match status" value="1"/>
</dbReference>
<keyword evidence="4 8" id="KW-0479">Metal-binding</keyword>
<keyword evidence="10" id="KW-1133">Transmembrane helix</keyword>
<evidence type="ECO:0000256" key="8">
    <source>
        <dbReference type="PIRSR" id="PIRSR602401-1"/>
    </source>
</evidence>
<dbReference type="GO" id="GO:0016705">
    <property type="term" value="F:oxidoreductase activity, acting on paired donors, with incorporation or reduction of molecular oxygen"/>
    <property type="evidence" value="ECO:0007669"/>
    <property type="project" value="InterPro"/>
</dbReference>
<dbReference type="FunFam" id="1.10.630.10:FF:000006">
    <property type="entry name" value="Cytochrome P450 302a1, mitochondrial"/>
    <property type="match status" value="1"/>
</dbReference>
<accession>A0AAW1CLA8</accession>
<dbReference type="EMBL" id="JAPXFL010000012">
    <property type="protein sequence ID" value="KAK9498299.1"/>
    <property type="molecule type" value="Genomic_DNA"/>
</dbReference>
<evidence type="ECO:0000313" key="12">
    <source>
        <dbReference type="Proteomes" id="UP001461498"/>
    </source>
</evidence>
<keyword evidence="10" id="KW-0472">Membrane</keyword>
<keyword evidence="6 8" id="KW-0408">Iron</keyword>
<keyword evidence="3 8" id="KW-0349">Heme</keyword>
<dbReference type="PROSITE" id="PS00086">
    <property type="entry name" value="CYTOCHROME_P450"/>
    <property type="match status" value="1"/>
</dbReference>
<dbReference type="InterPro" id="IPR002401">
    <property type="entry name" value="Cyt_P450_E_grp-I"/>
</dbReference>
<dbReference type="GO" id="GO:0020037">
    <property type="term" value="F:heme binding"/>
    <property type="evidence" value="ECO:0007669"/>
    <property type="project" value="InterPro"/>
</dbReference>
<reference evidence="11 12" key="1">
    <citation type="submission" date="2022-12" db="EMBL/GenBank/DDBJ databases">
        <title>Chromosome-level genome assembly of true bugs.</title>
        <authorList>
            <person name="Ma L."/>
            <person name="Li H."/>
        </authorList>
    </citation>
    <scope>NUCLEOTIDE SEQUENCE [LARGE SCALE GENOMIC DNA]</scope>
    <source>
        <strain evidence="11">Lab_2022b</strain>
    </source>
</reference>